<dbReference type="PANTHER" id="PTHR22602">
    <property type="entry name" value="TRANSFERASE CAF17, MITOCHONDRIAL-RELATED"/>
    <property type="match status" value="1"/>
</dbReference>
<evidence type="ECO:0000259" key="2">
    <source>
        <dbReference type="Pfam" id="PF25455"/>
    </source>
</evidence>
<dbReference type="Proteomes" id="UP000194137">
    <property type="component" value="Chromosome"/>
</dbReference>
<dbReference type="PIRSF" id="PIRSF006487">
    <property type="entry name" value="GcvT"/>
    <property type="match status" value="1"/>
</dbReference>
<keyword evidence="1" id="KW-0809">Transit peptide</keyword>
<dbReference type="RefSeq" id="WP_086088752.1">
    <property type="nucleotide sequence ID" value="NZ_CP021112.1"/>
</dbReference>
<dbReference type="GO" id="GO:0016226">
    <property type="term" value="P:iron-sulfur cluster assembly"/>
    <property type="evidence" value="ECO:0007669"/>
    <property type="project" value="TreeGrafter"/>
</dbReference>
<name>A0A1W6ZSJ1_9HYPH</name>
<dbReference type="InterPro" id="IPR045179">
    <property type="entry name" value="YgfZ/GcvT"/>
</dbReference>
<dbReference type="Gene3D" id="3.30.1360.120">
    <property type="entry name" value="Probable tRNA modification gtpase trme, domain 1"/>
    <property type="match status" value="2"/>
</dbReference>
<organism evidence="3 4">
    <name type="scientific">Pseudorhodoplanes sinuspersici</name>
    <dbReference type="NCBI Taxonomy" id="1235591"/>
    <lineage>
        <taxon>Bacteria</taxon>
        <taxon>Pseudomonadati</taxon>
        <taxon>Pseudomonadota</taxon>
        <taxon>Alphaproteobacteria</taxon>
        <taxon>Hyphomicrobiales</taxon>
        <taxon>Pseudorhodoplanes</taxon>
    </lineage>
</organism>
<dbReference type="PANTHER" id="PTHR22602:SF0">
    <property type="entry name" value="TRANSFERASE CAF17, MITOCHONDRIAL-RELATED"/>
    <property type="match status" value="1"/>
</dbReference>
<accession>A0A1W6ZSJ1</accession>
<evidence type="ECO:0000256" key="1">
    <source>
        <dbReference type="ARBA" id="ARBA00022946"/>
    </source>
</evidence>
<sequence>MKAALLTDRSVLRVTGEPARGFLHNLVTGDIETLAPGDARYAALLTPQGKIIADFFVIEAGANEGGGFFIDCPKALADELAQKLNFYKLRAKVTIQSIDTLSVLAAWDGDGSTDYGLVYHDPRLAALGLRAIVPTDLASEAVADLGATLVDASDYDAHRIALGVPRGGVDFIYGDTFPHDADLDKLNGVDFKKGCYVGQEVVSRVEHRGTARNRVVAVAFDEHPAQDGIAVMAGDKTVGTMGSSAGKQGLAMLRVDRVAEAIDAGTPLSAGGITLTLRDSAVADFLAAARVKTAG</sequence>
<dbReference type="KEGG" id="psin:CAK95_15685"/>
<evidence type="ECO:0000313" key="3">
    <source>
        <dbReference type="EMBL" id="ARQ00357.1"/>
    </source>
</evidence>
<dbReference type="EMBL" id="CP021112">
    <property type="protein sequence ID" value="ARQ00357.1"/>
    <property type="molecule type" value="Genomic_DNA"/>
</dbReference>
<dbReference type="InterPro" id="IPR017703">
    <property type="entry name" value="YgfZ/GCV_T_CS"/>
</dbReference>
<dbReference type="NCBIfam" id="TIGR03317">
    <property type="entry name" value="ygfZ_signature"/>
    <property type="match status" value="1"/>
</dbReference>
<dbReference type="AlphaFoldDB" id="A0A1W6ZSJ1"/>
<dbReference type="SUPFAM" id="SSF103025">
    <property type="entry name" value="Folate-binding domain"/>
    <property type="match status" value="1"/>
</dbReference>
<protein>
    <submittedName>
        <fullName evidence="3">Folate-binding protein YgfZ</fullName>
    </submittedName>
</protein>
<dbReference type="OrthoDB" id="9796287at2"/>
<keyword evidence="4" id="KW-1185">Reference proteome</keyword>
<gene>
    <name evidence="3" type="ORF">CAK95_15685</name>
</gene>
<dbReference type="InterPro" id="IPR057460">
    <property type="entry name" value="CAF17_C"/>
</dbReference>
<feature type="domain" description="CAF17 C-terminal" evidence="2">
    <location>
        <begin position="212"/>
        <end position="278"/>
    </location>
</feature>
<dbReference type="Pfam" id="PF25455">
    <property type="entry name" value="Beta-barrel_CAF17_C"/>
    <property type="match status" value="1"/>
</dbReference>
<reference evidence="3 4" key="1">
    <citation type="submission" date="2017-05" db="EMBL/GenBank/DDBJ databases">
        <title>Full genome sequence of Pseudorhodoplanes sinuspersici.</title>
        <authorList>
            <person name="Dastgheib S.M.M."/>
            <person name="Shavandi M."/>
            <person name="Tirandaz H."/>
        </authorList>
    </citation>
    <scope>NUCLEOTIDE SEQUENCE [LARGE SCALE GENOMIC DNA]</scope>
    <source>
        <strain evidence="3 4">RIPI110</strain>
    </source>
</reference>
<evidence type="ECO:0000313" key="4">
    <source>
        <dbReference type="Proteomes" id="UP000194137"/>
    </source>
</evidence>
<proteinExistence type="predicted"/>
<dbReference type="STRING" id="1235591.CAK95_15685"/>
<dbReference type="InterPro" id="IPR027266">
    <property type="entry name" value="TrmE/GcvT-like"/>
</dbReference>